<accession>D9I5X2</accession>
<reference evidence="1 2" key="1">
    <citation type="journal article" date="2010" name="Virol. J.">
        <title>Genomes of the T4-related bacteriophages as windows on microbial genome evolution.</title>
        <authorList>
            <person name="Petrov V.M."/>
            <person name="Ratnayaka S."/>
            <person name="Nolan J.M."/>
            <person name="Miller E.S."/>
            <person name="Karam J.D."/>
        </authorList>
    </citation>
    <scope>NUCLEOTIDE SEQUENCE [LARGE SCALE GENOMIC DNA]</scope>
    <source>
        <strain evidence="1">Acj133</strain>
    </source>
</reference>
<gene>
    <name evidence="1" type="ORF">Acj133p006</name>
</gene>
<dbReference type="GeneID" id="10322993"/>
<dbReference type="RefSeq" id="YP_004300587.1">
    <property type="nucleotide sequence ID" value="NC_015250.1"/>
</dbReference>
<organism evidence="1 2">
    <name type="scientific">Acinetobacter phage 133</name>
    <dbReference type="NCBI Taxonomy" id="2919552"/>
    <lineage>
        <taxon>Viruses</taxon>
        <taxon>Duplodnaviria</taxon>
        <taxon>Heunggongvirae</taxon>
        <taxon>Uroviricota</taxon>
        <taxon>Caudoviricetes</taxon>
        <taxon>Pantevenvirales</taxon>
        <taxon>Straboviridae</taxon>
        <taxon>Tevenvirinae</taxon>
        <taxon>Centumtrigintavirus</taxon>
        <taxon>Centumtrigintavirus cv133</taxon>
        <taxon>Acinetobacter virus 133</taxon>
    </lineage>
</organism>
<sequence>MFKLNAVYVVPLSATIYNNLVKVFNDAACNKSFATCRDQVVALRKQFPTYSELLAMDLEYTEQFVAPGQQGQHWYGDISEARVVYNIQVVRAAANNFKPTLLIQGIKKE</sequence>
<dbReference type="EMBL" id="HM114315">
    <property type="protein sequence ID" value="ADJ19353.1"/>
    <property type="molecule type" value="Genomic_DNA"/>
</dbReference>
<proteinExistence type="predicted"/>
<keyword evidence="2" id="KW-1185">Reference proteome</keyword>
<name>D9I5X2_9CAUD</name>
<protein>
    <submittedName>
        <fullName evidence="1">Uncharacterized protein</fullName>
    </submittedName>
</protein>
<evidence type="ECO:0000313" key="2">
    <source>
        <dbReference type="Proteomes" id="UP000000330"/>
    </source>
</evidence>
<dbReference type="Proteomes" id="UP000000330">
    <property type="component" value="Segment"/>
</dbReference>
<dbReference type="KEGG" id="vg:10322993"/>
<evidence type="ECO:0000313" key="1">
    <source>
        <dbReference type="EMBL" id="ADJ19353.1"/>
    </source>
</evidence>